<feature type="domain" description="Fungal lipase-type" evidence="4">
    <location>
        <begin position="182"/>
        <end position="339"/>
    </location>
</feature>
<dbReference type="CDD" id="cd00519">
    <property type="entry name" value="Lipase_3"/>
    <property type="match status" value="1"/>
</dbReference>
<proteinExistence type="inferred from homology"/>
<dbReference type="InterPro" id="IPR029058">
    <property type="entry name" value="AB_hydrolase_fold"/>
</dbReference>
<dbReference type="GO" id="GO:0006629">
    <property type="term" value="P:lipid metabolic process"/>
    <property type="evidence" value="ECO:0007669"/>
    <property type="project" value="InterPro"/>
</dbReference>
<evidence type="ECO:0000256" key="2">
    <source>
        <dbReference type="ARBA" id="ARBA00047591"/>
    </source>
</evidence>
<evidence type="ECO:0000256" key="1">
    <source>
        <dbReference type="ARBA" id="ARBA00043996"/>
    </source>
</evidence>
<evidence type="ECO:0000313" key="6">
    <source>
        <dbReference type="Proteomes" id="UP000290540"/>
    </source>
</evidence>
<dbReference type="EMBL" id="MQTW01000076">
    <property type="protein sequence ID" value="RYC87386.1"/>
    <property type="molecule type" value="Genomic_DNA"/>
</dbReference>
<sequence>MANDPPGIAELRRQLAHESLERISQFEPPSQPDEFSASPCSIALKLLKKWSSDNKQHIEKAVNSQAFGNNKDTIDWSIAFLPFMESTAVYLRDWGMFLKAWNTYRVYKSDPESYAAKHEEAIELYAKAYEDIDELAHEWNMHYVNICDLVTESPEGHSDWDGPFCGAFLPNDKNTDKPFIGVAFKGTNPLQSREIQVDLNYQLIEASDELGNQLVSTGVYTGLFGKFEEPYGQPYQFIRTQLAGVTSFFAKSNTPARLHVTGHSLGGSYSSLCYAGFLKDIPTLFPETEAIMGDQYTFGAPRVGSNDWAKYNLERVSKSAGQTWRIVNNDDIVPQVPPTTLKPDQTNFFHVDKGMKIFKDQKPETITSEIDGPEPPIYDIGSIGDFIKAVLQTKSHVPNSYYDAMVYAMGG</sequence>
<comment type="caution">
    <text evidence="5">The sequence shown here is derived from an EMBL/GenBank/DDBJ whole genome shotgun (WGS) entry which is preliminary data.</text>
</comment>
<gene>
    <name evidence="5" type="ORF">BFJ63_vAg9695</name>
</gene>
<dbReference type="InterPro" id="IPR002921">
    <property type="entry name" value="Fungal_lipase-type"/>
</dbReference>
<evidence type="ECO:0000256" key="3">
    <source>
        <dbReference type="ARBA" id="ARBA00048461"/>
    </source>
</evidence>
<dbReference type="SUPFAM" id="SSF53474">
    <property type="entry name" value="alpha/beta-Hydrolases"/>
    <property type="match status" value="1"/>
</dbReference>
<evidence type="ECO:0000259" key="4">
    <source>
        <dbReference type="Pfam" id="PF01764"/>
    </source>
</evidence>
<organism evidence="5 6">
    <name type="scientific">Fusarium oxysporum f. sp. narcissi</name>
    <dbReference type="NCBI Taxonomy" id="451672"/>
    <lineage>
        <taxon>Eukaryota</taxon>
        <taxon>Fungi</taxon>
        <taxon>Dikarya</taxon>
        <taxon>Ascomycota</taxon>
        <taxon>Pezizomycotina</taxon>
        <taxon>Sordariomycetes</taxon>
        <taxon>Hypocreomycetidae</taxon>
        <taxon>Hypocreales</taxon>
        <taxon>Nectriaceae</taxon>
        <taxon>Fusarium</taxon>
        <taxon>Fusarium oxysporum species complex</taxon>
    </lineage>
</organism>
<dbReference type="PANTHER" id="PTHR45856:SF24">
    <property type="entry name" value="FUNGAL LIPASE-LIKE DOMAIN-CONTAINING PROTEIN"/>
    <property type="match status" value="1"/>
</dbReference>
<dbReference type="AlphaFoldDB" id="A0A4Q2VLS5"/>
<comment type="similarity">
    <text evidence="1">Belongs to the AB hydrolase superfamily. Lipase family. Class 3 subfamily.</text>
</comment>
<dbReference type="InterPro" id="IPR051218">
    <property type="entry name" value="Sec_MonoDiacylglyc_Lipase"/>
</dbReference>
<dbReference type="PANTHER" id="PTHR45856">
    <property type="entry name" value="ALPHA/BETA-HYDROLASES SUPERFAMILY PROTEIN"/>
    <property type="match status" value="1"/>
</dbReference>
<protein>
    <recommendedName>
        <fullName evidence="4">Fungal lipase-type domain-containing protein</fullName>
    </recommendedName>
</protein>
<dbReference type="Proteomes" id="UP000290540">
    <property type="component" value="Unassembled WGS sequence"/>
</dbReference>
<dbReference type="Pfam" id="PF01764">
    <property type="entry name" value="Lipase_3"/>
    <property type="match status" value="1"/>
</dbReference>
<name>A0A4Q2VLS5_FUSOX</name>
<comment type="catalytic activity">
    <reaction evidence="2">
        <text>a diacylglycerol + H2O = a monoacylglycerol + a fatty acid + H(+)</text>
        <dbReference type="Rhea" id="RHEA:32731"/>
        <dbReference type="ChEBI" id="CHEBI:15377"/>
        <dbReference type="ChEBI" id="CHEBI:15378"/>
        <dbReference type="ChEBI" id="CHEBI:17408"/>
        <dbReference type="ChEBI" id="CHEBI:18035"/>
        <dbReference type="ChEBI" id="CHEBI:28868"/>
    </reaction>
</comment>
<comment type="catalytic activity">
    <reaction evidence="3">
        <text>a monoacylglycerol + H2O = glycerol + a fatty acid + H(+)</text>
        <dbReference type="Rhea" id="RHEA:15245"/>
        <dbReference type="ChEBI" id="CHEBI:15377"/>
        <dbReference type="ChEBI" id="CHEBI:15378"/>
        <dbReference type="ChEBI" id="CHEBI:17408"/>
        <dbReference type="ChEBI" id="CHEBI:17754"/>
        <dbReference type="ChEBI" id="CHEBI:28868"/>
    </reaction>
</comment>
<evidence type="ECO:0000313" key="5">
    <source>
        <dbReference type="EMBL" id="RYC87386.1"/>
    </source>
</evidence>
<dbReference type="Gene3D" id="3.40.50.1820">
    <property type="entry name" value="alpha/beta hydrolase"/>
    <property type="match status" value="1"/>
</dbReference>
<reference evidence="5 6" key="1">
    <citation type="submission" date="2016-12" db="EMBL/GenBank/DDBJ databases">
        <title>Draft genome sequence of Fusarium oxysporum causing rot on Narcissus.</title>
        <authorList>
            <person name="Armitage A.D."/>
            <person name="Taylor A."/>
            <person name="Clarkson J.P."/>
            <person name="Harrison R.J."/>
            <person name="Jackson A.C."/>
        </authorList>
    </citation>
    <scope>NUCLEOTIDE SEQUENCE [LARGE SCALE GENOMIC DNA]</scope>
    <source>
        <strain evidence="5 6">N139</strain>
    </source>
</reference>
<accession>A0A4Q2VLS5</accession>